<organism evidence="3 4">
    <name type="scientific">Phaeoacremonium minimum (strain UCR-PA7)</name>
    <name type="common">Esca disease fungus</name>
    <name type="synonym">Togninia minima</name>
    <dbReference type="NCBI Taxonomy" id="1286976"/>
    <lineage>
        <taxon>Eukaryota</taxon>
        <taxon>Fungi</taxon>
        <taxon>Dikarya</taxon>
        <taxon>Ascomycota</taxon>
        <taxon>Pezizomycotina</taxon>
        <taxon>Sordariomycetes</taxon>
        <taxon>Sordariomycetidae</taxon>
        <taxon>Togniniales</taxon>
        <taxon>Togniniaceae</taxon>
        <taxon>Phaeoacremonium</taxon>
    </lineage>
</organism>
<dbReference type="InterPro" id="IPR029058">
    <property type="entry name" value="AB_hydrolase_fold"/>
</dbReference>
<dbReference type="SUPFAM" id="SSF53474">
    <property type="entry name" value="alpha/beta-Hydrolases"/>
    <property type="match status" value="1"/>
</dbReference>
<accession>R8BPP4</accession>
<dbReference type="GO" id="GO:0004301">
    <property type="term" value="F:epoxide hydrolase activity"/>
    <property type="evidence" value="ECO:0007669"/>
    <property type="project" value="TreeGrafter"/>
</dbReference>
<evidence type="ECO:0000256" key="1">
    <source>
        <dbReference type="ARBA" id="ARBA00010088"/>
    </source>
</evidence>
<dbReference type="eggNOG" id="KOG2565">
    <property type="taxonomic scope" value="Eukaryota"/>
</dbReference>
<dbReference type="GO" id="GO:0097176">
    <property type="term" value="P:epoxide metabolic process"/>
    <property type="evidence" value="ECO:0007669"/>
    <property type="project" value="TreeGrafter"/>
</dbReference>
<protein>
    <submittedName>
        <fullName evidence="3">Putative epoxide hydrolase protein</fullName>
    </submittedName>
</protein>
<evidence type="ECO:0000256" key="2">
    <source>
        <dbReference type="ARBA" id="ARBA00022801"/>
    </source>
</evidence>
<dbReference type="EMBL" id="KB933026">
    <property type="protein sequence ID" value="EOO01316.1"/>
    <property type="molecule type" value="Genomic_DNA"/>
</dbReference>
<proteinExistence type="inferred from homology"/>
<dbReference type="OrthoDB" id="7130006at2759"/>
<evidence type="ECO:0000313" key="4">
    <source>
        <dbReference type="Proteomes" id="UP000014074"/>
    </source>
</evidence>
<comment type="similarity">
    <text evidence="1">Belongs to the peptidase S33 family.</text>
</comment>
<dbReference type="AlphaFoldDB" id="R8BPP4"/>
<evidence type="ECO:0000313" key="3">
    <source>
        <dbReference type="EMBL" id="EOO01316.1"/>
    </source>
</evidence>
<dbReference type="PANTHER" id="PTHR21661:SF35">
    <property type="entry name" value="EPOXIDE HYDROLASE"/>
    <property type="match status" value="1"/>
</dbReference>
<dbReference type="GeneID" id="19323513"/>
<dbReference type="Gene3D" id="3.40.50.1820">
    <property type="entry name" value="alpha/beta hydrolase"/>
    <property type="match status" value="1"/>
</dbReference>
<dbReference type="KEGG" id="tmn:UCRPA7_3189"/>
<keyword evidence="4" id="KW-1185">Reference proteome</keyword>
<dbReference type="Proteomes" id="UP000014074">
    <property type="component" value="Unassembled WGS sequence"/>
</dbReference>
<reference evidence="4" key="1">
    <citation type="journal article" date="2013" name="Genome Announc.">
        <title>Draft genome sequence of the ascomycete Phaeoacremonium aleophilum strain UCR-PA7, a causal agent of the esca disease complex in grapevines.</title>
        <authorList>
            <person name="Blanco-Ulate B."/>
            <person name="Rolshausen P."/>
            <person name="Cantu D."/>
        </authorList>
    </citation>
    <scope>NUCLEOTIDE SEQUENCE [LARGE SCALE GENOMIC DNA]</scope>
    <source>
        <strain evidence="4">UCR-PA7</strain>
    </source>
</reference>
<dbReference type="PANTHER" id="PTHR21661">
    <property type="entry name" value="EPOXIDE HYDROLASE 1-RELATED"/>
    <property type="match status" value="1"/>
</dbReference>
<sequence length="245" mass="27596">MHNVMLNLGYHQYVTQGGDWGFKVTRAIGYRYPKHCLASHINLVLARTPKLLKTPVQWLKHALLPYSKDEKEGIARTAWFDKEGFGYNLLQSTKPSTIGFALADSPVALLAWIYEKLHDWTDSYPWTDDEILTWISVYQFSRAGPAASSRIYYEIQHPVKIEQSDQIVSGYIPDVKLGLSYFPRDIHVPPRTWGHTLGPVVYEASHADGGHFAAHERPELLAADLKKMFAKNGAASSVVNTLASE</sequence>
<dbReference type="HOGENOM" id="CLU_019414_1_2_1"/>
<name>R8BPP4_PHAM7</name>
<keyword evidence="2 3" id="KW-0378">Hydrolase</keyword>
<gene>
    <name evidence="3" type="ORF">UCRPA7_3189</name>
</gene>
<dbReference type="RefSeq" id="XP_007913943.1">
    <property type="nucleotide sequence ID" value="XM_007915752.1"/>
</dbReference>